<comment type="caution">
    <text evidence="5">The sequence shown here is derived from an EMBL/GenBank/DDBJ whole genome shotgun (WGS) entry which is preliminary data.</text>
</comment>
<dbReference type="PANTHER" id="PTHR12294">
    <property type="entry name" value="EF HAND DOMAIN FAMILY A1,A2-RELATED"/>
    <property type="match status" value="1"/>
</dbReference>
<evidence type="ECO:0000256" key="2">
    <source>
        <dbReference type="ARBA" id="ARBA00022723"/>
    </source>
</evidence>
<keyword evidence="3" id="KW-0677">Repeat</keyword>
<keyword evidence="2" id="KW-0479">Metal-binding</keyword>
<proteinExistence type="predicted"/>
<dbReference type="PANTHER" id="PTHR12294:SF1">
    <property type="entry name" value="CALCIUM UPTAKE PROTEIN 1, MITOCHONDRIAL"/>
    <property type="match status" value="1"/>
</dbReference>
<evidence type="ECO:0000256" key="4">
    <source>
        <dbReference type="ARBA" id="ARBA00023136"/>
    </source>
</evidence>
<protein>
    <submittedName>
        <fullName evidence="5">Calcium uptake protein, mitochondrial</fullName>
    </submittedName>
</protein>
<evidence type="ECO:0000256" key="3">
    <source>
        <dbReference type="ARBA" id="ARBA00022737"/>
    </source>
</evidence>
<dbReference type="EMBL" id="QGNW01001367">
    <property type="protein sequence ID" value="RVW43815.1"/>
    <property type="molecule type" value="Genomic_DNA"/>
</dbReference>
<comment type="subcellular location">
    <subcellularLocation>
        <location evidence="1">Mitochondrion inner membrane</location>
    </subcellularLocation>
</comment>
<evidence type="ECO:0000256" key="1">
    <source>
        <dbReference type="ARBA" id="ARBA00004273"/>
    </source>
</evidence>
<evidence type="ECO:0000313" key="6">
    <source>
        <dbReference type="Proteomes" id="UP000288805"/>
    </source>
</evidence>
<dbReference type="Proteomes" id="UP000288805">
    <property type="component" value="Unassembled WGS sequence"/>
</dbReference>
<dbReference type="GO" id="GO:0005509">
    <property type="term" value="F:calcium ion binding"/>
    <property type="evidence" value="ECO:0007669"/>
    <property type="project" value="InterPro"/>
</dbReference>
<dbReference type="GO" id="GO:0005743">
    <property type="term" value="C:mitochondrial inner membrane"/>
    <property type="evidence" value="ECO:0007669"/>
    <property type="project" value="UniProtKB-SubCell"/>
</dbReference>
<dbReference type="InterPro" id="IPR039800">
    <property type="entry name" value="MICU1/2/3"/>
</dbReference>
<keyword evidence="4" id="KW-0472">Membrane</keyword>
<organism evidence="5 6">
    <name type="scientific">Vitis vinifera</name>
    <name type="common">Grape</name>
    <dbReference type="NCBI Taxonomy" id="29760"/>
    <lineage>
        <taxon>Eukaryota</taxon>
        <taxon>Viridiplantae</taxon>
        <taxon>Streptophyta</taxon>
        <taxon>Embryophyta</taxon>
        <taxon>Tracheophyta</taxon>
        <taxon>Spermatophyta</taxon>
        <taxon>Magnoliopsida</taxon>
        <taxon>eudicotyledons</taxon>
        <taxon>Gunneridae</taxon>
        <taxon>Pentapetalae</taxon>
        <taxon>rosids</taxon>
        <taxon>Vitales</taxon>
        <taxon>Vitaceae</taxon>
        <taxon>Viteae</taxon>
        <taxon>Vitis</taxon>
    </lineage>
</organism>
<dbReference type="AlphaFoldDB" id="A0A438E7Q4"/>
<sequence>MRWEELKVKPPSRRHPIPLLLPFFLTPGTMWMAPLRKSSPSIRRVLIAPSLFNKSDGSSRPLRYYGGSSYDEDKGPDSLLKMLVRWLSSGVLIVGPSLGFCYCSSSDATPLFSFADCSNVAASATQDHGLRHSDSPDSIPVKKPKYLFGDAYRKEVYFKYEKRMRMRSPPEKVFEYFASFRAPNGEVFMTPADLMRAVVPVFPPSESDYVRYGVSEGRGFLATYVTPLHNFSCFLILIMMDLYLFPSTYFWSHYSAFQSRASLWRLKCLILTIMGRHLVHP</sequence>
<evidence type="ECO:0000313" key="5">
    <source>
        <dbReference type="EMBL" id="RVW43815.1"/>
    </source>
</evidence>
<accession>A0A438E7Q4</accession>
<gene>
    <name evidence="5" type="primary">MICU_1</name>
    <name evidence="5" type="ORF">CK203_074092</name>
</gene>
<dbReference type="GO" id="GO:0006851">
    <property type="term" value="P:mitochondrial calcium ion transmembrane transport"/>
    <property type="evidence" value="ECO:0007669"/>
    <property type="project" value="InterPro"/>
</dbReference>
<name>A0A438E7Q4_VITVI</name>
<reference evidence="5 6" key="1">
    <citation type="journal article" date="2018" name="PLoS Genet.">
        <title>Population sequencing reveals clonal diversity and ancestral inbreeding in the grapevine cultivar Chardonnay.</title>
        <authorList>
            <person name="Roach M.J."/>
            <person name="Johnson D.L."/>
            <person name="Bohlmann J."/>
            <person name="van Vuuren H.J."/>
            <person name="Jones S.J."/>
            <person name="Pretorius I.S."/>
            <person name="Schmidt S.A."/>
            <person name="Borneman A.R."/>
        </authorList>
    </citation>
    <scope>NUCLEOTIDE SEQUENCE [LARGE SCALE GENOMIC DNA]</scope>
    <source>
        <strain evidence="6">cv. Chardonnay</strain>
        <tissue evidence="5">Leaf</tissue>
    </source>
</reference>